<keyword evidence="1" id="KW-0472">Membrane</keyword>
<feature type="transmembrane region" description="Helical" evidence="1">
    <location>
        <begin position="97"/>
        <end position="118"/>
    </location>
</feature>
<dbReference type="Pfam" id="PF20521">
    <property type="entry name" value="DUF6736"/>
    <property type="match status" value="1"/>
</dbReference>
<sequence length="218" mass="23614">MASPPPEKAVPIAAPLDGEESKSGFAPLPFTVSCNIAHGFLLYYQRDSYTTLSVFLSLLTMAGSTVAVWCYHADRRNKVRSAPASAAVFRRHLLDSIWPWALGIFALNCLLAGLRYYWIDAPSSDNACACTIQSQAIDEVHWKTYATRCSASAQRNAVANAMASYLFNADADICGVQCLRMDPAGSWVGHVSLTPADTPVDGTYCGTKYSFGRCAPVQ</sequence>
<dbReference type="RefSeq" id="XP_025376885.1">
    <property type="nucleotide sequence ID" value="XM_025522234.1"/>
</dbReference>
<feature type="transmembrane region" description="Helical" evidence="1">
    <location>
        <begin position="49"/>
        <end position="71"/>
    </location>
</feature>
<evidence type="ECO:0000313" key="3">
    <source>
        <dbReference type="EMBL" id="PWN89687.1"/>
    </source>
</evidence>
<protein>
    <recommendedName>
        <fullName evidence="2">Secreted protein CSS2 C-terminal domain-containing protein</fullName>
    </recommendedName>
</protein>
<dbReference type="EMBL" id="KZ819637">
    <property type="protein sequence ID" value="PWN89687.1"/>
    <property type="molecule type" value="Genomic_DNA"/>
</dbReference>
<gene>
    <name evidence="3" type="ORF">FA10DRAFT_268210</name>
</gene>
<dbReference type="AlphaFoldDB" id="A0A316YJT7"/>
<keyword evidence="1" id="KW-1133">Transmembrane helix</keyword>
<evidence type="ECO:0000313" key="4">
    <source>
        <dbReference type="Proteomes" id="UP000245768"/>
    </source>
</evidence>
<dbReference type="Proteomes" id="UP000245768">
    <property type="component" value="Unassembled WGS sequence"/>
</dbReference>
<dbReference type="InterPro" id="IPR046624">
    <property type="entry name" value="CSS2_C"/>
</dbReference>
<evidence type="ECO:0000256" key="1">
    <source>
        <dbReference type="SAM" id="Phobius"/>
    </source>
</evidence>
<reference evidence="3 4" key="1">
    <citation type="journal article" date="2018" name="Mol. Biol. Evol.">
        <title>Broad Genomic Sampling Reveals a Smut Pathogenic Ancestry of the Fungal Clade Ustilaginomycotina.</title>
        <authorList>
            <person name="Kijpornyongpan T."/>
            <person name="Mondo S.J."/>
            <person name="Barry K."/>
            <person name="Sandor L."/>
            <person name="Lee J."/>
            <person name="Lipzen A."/>
            <person name="Pangilinan J."/>
            <person name="LaButti K."/>
            <person name="Hainaut M."/>
            <person name="Henrissat B."/>
            <person name="Grigoriev I.V."/>
            <person name="Spatafora J.W."/>
            <person name="Aime M.C."/>
        </authorList>
    </citation>
    <scope>NUCLEOTIDE SEQUENCE [LARGE SCALE GENOMIC DNA]</scope>
    <source>
        <strain evidence="3 4">MCA 4198</strain>
    </source>
</reference>
<name>A0A316YJT7_9BASI</name>
<accession>A0A316YJT7</accession>
<proteinExistence type="predicted"/>
<feature type="domain" description="Secreted protein CSS2 C-terminal" evidence="2">
    <location>
        <begin position="123"/>
        <end position="198"/>
    </location>
</feature>
<dbReference type="InParanoid" id="A0A316YJT7"/>
<organism evidence="3 4">
    <name type="scientific">Acaromyces ingoldii</name>
    <dbReference type="NCBI Taxonomy" id="215250"/>
    <lineage>
        <taxon>Eukaryota</taxon>
        <taxon>Fungi</taxon>
        <taxon>Dikarya</taxon>
        <taxon>Basidiomycota</taxon>
        <taxon>Ustilaginomycotina</taxon>
        <taxon>Exobasidiomycetes</taxon>
        <taxon>Exobasidiales</taxon>
        <taxon>Cryptobasidiaceae</taxon>
        <taxon>Acaromyces</taxon>
    </lineage>
</organism>
<keyword evidence="4" id="KW-1185">Reference proteome</keyword>
<dbReference type="GeneID" id="37044150"/>
<evidence type="ECO:0000259" key="2">
    <source>
        <dbReference type="Pfam" id="PF20521"/>
    </source>
</evidence>
<keyword evidence="1" id="KW-0812">Transmembrane</keyword>